<dbReference type="Proteomes" id="UP000184038">
    <property type="component" value="Unassembled WGS sequence"/>
</dbReference>
<dbReference type="CDD" id="cd01392">
    <property type="entry name" value="HTH_LacI"/>
    <property type="match status" value="1"/>
</dbReference>
<dbReference type="InterPro" id="IPR010982">
    <property type="entry name" value="Lambda_DNA-bd_dom_sf"/>
</dbReference>
<dbReference type="SUPFAM" id="SSF47413">
    <property type="entry name" value="lambda repressor-like DNA-binding domains"/>
    <property type="match status" value="1"/>
</dbReference>
<reference evidence="5 6" key="1">
    <citation type="submission" date="2016-11" db="EMBL/GenBank/DDBJ databases">
        <authorList>
            <person name="Jaros S."/>
            <person name="Januszkiewicz K."/>
            <person name="Wedrychowicz H."/>
        </authorList>
    </citation>
    <scope>NUCLEOTIDE SEQUENCE [LARGE SCALE GENOMIC DNA]</scope>
    <source>
        <strain evidence="5 6">DSM 15930</strain>
    </source>
</reference>
<keyword evidence="6" id="KW-1185">Reference proteome</keyword>
<dbReference type="GO" id="GO:0000976">
    <property type="term" value="F:transcription cis-regulatory region binding"/>
    <property type="evidence" value="ECO:0007669"/>
    <property type="project" value="TreeGrafter"/>
</dbReference>
<dbReference type="Pfam" id="PF00356">
    <property type="entry name" value="LacI"/>
    <property type="match status" value="1"/>
</dbReference>
<dbReference type="GO" id="GO:0003700">
    <property type="term" value="F:DNA-binding transcription factor activity"/>
    <property type="evidence" value="ECO:0007669"/>
    <property type="project" value="TreeGrafter"/>
</dbReference>
<dbReference type="PANTHER" id="PTHR30146:SF109">
    <property type="entry name" value="HTH-TYPE TRANSCRIPTIONAL REGULATOR GALS"/>
    <property type="match status" value="1"/>
</dbReference>
<dbReference type="STRING" id="1120996.SAMN02746066_02254"/>
<keyword evidence="1" id="KW-0805">Transcription regulation</keyword>
<feature type="domain" description="HTH lacI-type" evidence="4">
    <location>
        <begin position="2"/>
        <end position="57"/>
    </location>
</feature>
<keyword evidence="3" id="KW-0804">Transcription</keyword>
<organism evidence="5 6">
    <name type="scientific">Anaerosporobacter mobilis DSM 15930</name>
    <dbReference type="NCBI Taxonomy" id="1120996"/>
    <lineage>
        <taxon>Bacteria</taxon>
        <taxon>Bacillati</taxon>
        <taxon>Bacillota</taxon>
        <taxon>Clostridia</taxon>
        <taxon>Lachnospirales</taxon>
        <taxon>Lachnospiraceae</taxon>
        <taxon>Anaerosporobacter</taxon>
    </lineage>
</organism>
<accession>A0A1M7JFX7</accession>
<gene>
    <name evidence="5" type="ORF">SAMN02746066_02254</name>
</gene>
<dbReference type="Gene3D" id="1.10.260.40">
    <property type="entry name" value="lambda repressor-like DNA-binding domains"/>
    <property type="match status" value="1"/>
</dbReference>
<evidence type="ECO:0000256" key="2">
    <source>
        <dbReference type="ARBA" id="ARBA00023125"/>
    </source>
</evidence>
<dbReference type="PROSITE" id="PS00356">
    <property type="entry name" value="HTH_LACI_1"/>
    <property type="match status" value="1"/>
</dbReference>
<proteinExistence type="predicted"/>
<dbReference type="InterPro" id="IPR046335">
    <property type="entry name" value="LacI/GalR-like_sensor"/>
</dbReference>
<dbReference type="SUPFAM" id="SSF53822">
    <property type="entry name" value="Periplasmic binding protein-like I"/>
    <property type="match status" value="1"/>
</dbReference>
<evidence type="ECO:0000259" key="4">
    <source>
        <dbReference type="PROSITE" id="PS50932"/>
    </source>
</evidence>
<dbReference type="AlphaFoldDB" id="A0A1M7JFX7"/>
<dbReference type="PROSITE" id="PS50932">
    <property type="entry name" value="HTH_LACI_2"/>
    <property type="match status" value="1"/>
</dbReference>
<name>A0A1M7JFX7_9FIRM</name>
<evidence type="ECO:0000313" key="5">
    <source>
        <dbReference type="EMBL" id="SHM51949.1"/>
    </source>
</evidence>
<dbReference type="PRINTS" id="PR00036">
    <property type="entry name" value="HTHLACI"/>
</dbReference>
<protein>
    <submittedName>
        <fullName evidence="5">Transcriptional regulator, LacI family</fullName>
    </submittedName>
</protein>
<evidence type="ECO:0000256" key="3">
    <source>
        <dbReference type="ARBA" id="ARBA00023163"/>
    </source>
</evidence>
<keyword evidence="2" id="KW-0238">DNA-binding</keyword>
<dbReference type="SMART" id="SM00354">
    <property type="entry name" value="HTH_LACI"/>
    <property type="match status" value="1"/>
</dbReference>
<dbReference type="Gene3D" id="3.40.50.2300">
    <property type="match status" value="2"/>
</dbReference>
<dbReference type="CDD" id="cd01544">
    <property type="entry name" value="PBP1_GalR"/>
    <property type="match status" value="1"/>
</dbReference>
<dbReference type="Pfam" id="PF13377">
    <property type="entry name" value="Peripla_BP_3"/>
    <property type="match status" value="1"/>
</dbReference>
<dbReference type="OrthoDB" id="43195at2"/>
<dbReference type="InterPro" id="IPR000843">
    <property type="entry name" value="HTH_LacI"/>
</dbReference>
<dbReference type="EMBL" id="FRCP01000011">
    <property type="protein sequence ID" value="SHM51949.1"/>
    <property type="molecule type" value="Genomic_DNA"/>
</dbReference>
<dbReference type="InterPro" id="IPR028082">
    <property type="entry name" value="Peripla_BP_I"/>
</dbReference>
<evidence type="ECO:0000313" key="6">
    <source>
        <dbReference type="Proteomes" id="UP000184038"/>
    </source>
</evidence>
<sequence>MSTIREVAKLANVSIATVSRVLNQDTKYKMTEETKARVLDAITQLNYVPTKAQHKKSSNSLPTTELTVKIGCILRVTKKGYNDPYYMSILAGVEKQLRSVGIDLAFIKSSTVLNDKNSLITTFSDSLDGLILMDPLNDDSYHYIKKRVPHIVGIDTLRDDIDDVGYDHLQNGILATNHLIKKGHKEIGFIGGSGESQDIKDSKRYQGYLIAMHKAGLPIHNEWIIDCNWNEDECVAKVDALCKSDHYPTAFFAASDLMAMAAMKSFYTNQIPVPKRVAVIGMSDIEMSQYSNPPLTTFHVPKEEIGTVAANLLLSRIKGYQSLPQKIILPTNFVERFST</sequence>
<dbReference type="RefSeq" id="WP_073287674.1">
    <property type="nucleotide sequence ID" value="NZ_FRCP01000011.1"/>
</dbReference>
<evidence type="ECO:0000256" key="1">
    <source>
        <dbReference type="ARBA" id="ARBA00023015"/>
    </source>
</evidence>
<dbReference type="PANTHER" id="PTHR30146">
    <property type="entry name" value="LACI-RELATED TRANSCRIPTIONAL REPRESSOR"/>
    <property type="match status" value="1"/>
</dbReference>